<evidence type="ECO:0000256" key="10">
    <source>
        <dbReference type="ARBA" id="ARBA00022833"/>
    </source>
</evidence>
<evidence type="ECO:0000256" key="3">
    <source>
        <dbReference type="ARBA" id="ARBA00012552"/>
    </source>
</evidence>
<protein>
    <recommendedName>
        <fullName evidence="3">RNA helicase</fullName>
        <ecNumber evidence="3">3.6.4.13</ecNumber>
    </recommendedName>
</protein>
<dbReference type="Gene3D" id="1.20.1320.30">
    <property type="match status" value="1"/>
</dbReference>
<dbReference type="Proteomes" id="UP001497497">
    <property type="component" value="Unassembled WGS sequence"/>
</dbReference>
<accession>A0AAV2GZL0</accession>
<evidence type="ECO:0000313" key="20">
    <source>
        <dbReference type="Proteomes" id="UP001497497"/>
    </source>
</evidence>
<dbReference type="EC" id="3.6.4.13" evidence="3"/>
<keyword evidence="14" id="KW-0051">Antiviral defense</keyword>
<keyword evidence="4" id="KW-0963">Cytoplasm</keyword>
<dbReference type="SMART" id="SM00490">
    <property type="entry name" value="HELICc"/>
    <property type="match status" value="1"/>
</dbReference>
<evidence type="ECO:0000256" key="12">
    <source>
        <dbReference type="ARBA" id="ARBA00022859"/>
    </source>
</evidence>
<evidence type="ECO:0000256" key="6">
    <source>
        <dbReference type="ARBA" id="ARBA00022723"/>
    </source>
</evidence>
<dbReference type="GO" id="GO:0016787">
    <property type="term" value="F:hydrolase activity"/>
    <property type="evidence" value="ECO:0007669"/>
    <property type="project" value="UniProtKB-KW"/>
</dbReference>
<comment type="caution">
    <text evidence="19">The sequence shown here is derived from an EMBL/GenBank/DDBJ whole genome shotgun (WGS) entry which is preliminary data.</text>
</comment>
<dbReference type="PROSITE" id="PS51194">
    <property type="entry name" value="HELICASE_CTER"/>
    <property type="match status" value="1"/>
</dbReference>
<dbReference type="PANTHER" id="PTHR14074:SF16">
    <property type="entry name" value="ANTIVIRAL INNATE IMMUNE RESPONSE RECEPTOR RIG-I"/>
    <property type="match status" value="1"/>
</dbReference>
<dbReference type="InterPro" id="IPR001650">
    <property type="entry name" value="Helicase_C-like"/>
</dbReference>
<dbReference type="Pfam" id="PF11648">
    <property type="entry name" value="RIG-I_C-RD"/>
    <property type="match status" value="1"/>
</dbReference>
<evidence type="ECO:0000256" key="4">
    <source>
        <dbReference type="ARBA" id="ARBA00022490"/>
    </source>
</evidence>
<keyword evidence="7" id="KW-0547">Nucleotide-binding</keyword>
<dbReference type="SUPFAM" id="SSF52540">
    <property type="entry name" value="P-loop containing nucleoside triphosphate hydrolases"/>
    <property type="match status" value="2"/>
</dbReference>
<evidence type="ECO:0000256" key="11">
    <source>
        <dbReference type="ARBA" id="ARBA00022840"/>
    </source>
</evidence>
<keyword evidence="9" id="KW-0347">Helicase</keyword>
<evidence type="ECO:0000256" key="15">
    <source>
        <dbReference type="ARBA" id="ARBA00049390"/>
    </source>
</evidence>
<dbReference type="PROSITE" id="PS51192">
    <property type="entry name" value="HELICASE_ATP_BIND_1"/>
    <property type="match status" value="1"/>
</dbReference>
<feature type="domain" description="Helicase C-terminal" evidence="17">
    <location>
        <begin position="463"/>
        <end position="631"/>
    </location>
</feature>
<dbReference type="GO" id="GO:0003724">
    <property type="term" value="F:RNA helicase activity"/>
    <property type="evidence" value="ECO:0007669"/>
    <property type="project" value="UniProtKB-EC"/>
</dbReference>
<evidence type="ECO:0000259" key="17">
    <source>
        <dbReference type="PROSITE" id="PS51194"/>
    </source>
</evidence>
<organism evidence="19 20">
    <name type="scientific">Lymnaea stagnalis</name>
    <name type="common">Great pond snail</name>
    <name type="synonym">Helix stagnalis</name>
    <dbReference type="NCBI Taxonomy" id="6523"/>
    <lineage>
        <taxon>Eukaryota</taxon>
        <taxon>Metazoa</taxon>
        <taxon>Spiralia</taxon>
        <taxon>Lophotrochozoa</taxon>
        <taxon>Mollusca</taxon>
        <taxon>Gastropoda</taxon>
        <taxon>Heterobranchia</taxon>
        <taxon>Euthyneura</taxon>
        <taxon>Panpulmonata</taxon>
        <taxon>Hygrophila</taxon>
        <taxon>Lymnaeoidea</taxon>
        <taxon>Lymnaeidae</taxon>
        <taxon>Lymnaea</taxon>
    </lineage>
</organism>
<evidence type="ECO:0000256" key="14">
    <source>
        <dbReference type="ARBA" id="ARBA00023118"/>
    </source>
</evidence>
<dbReference type="InterPro" id="IPR038557">
    <property type="entry name" value="RLR_C_sf"/>
</dbReference>
<dbReference type="PROSITE" id="PS51789">
    <property type="entry name" value="RLR_CTR"/>
    <property type="match status" value="1"/>
</dbReference>
<dbReference type="Pfam" id="PF00271">
    <property type="entry name" value="Helicase_C"/>
    <property type="match status" value="1"/>
</dbReference>
<comment type="catalytic activity">
    <reaction evidence="15">
        <text>ATP + H2O = ADP + phosphate + H(+)</text>
        <dbReference type="Rhea" id="RHEA:13065"/>
        <dbReference type="ChEBI" id="CHEBI:15377"/>
        <dbReference type="ChEBI" id="CHEBI:15378"/>
        <dbReference type="ChEBI" id="CHEBI:30616"/>
        <dbReference type="ChEBI" id="CHEBI:43474"/>
        <dbReference type="ChEBI" id="CHEBI:456216"/>
        <dbReference type="EC" id="3.6.4.13"/>
    </reaction>
    <physiologicalReaction direction="left-to-right" evidence="15">
        <dbReference type="Rhea" id="RHEA:13066"/>
    </physiologicalReaction>
</comment>
<keyword evidence="13" id="KW-0694">RNA-binding</keyword>
<dbReference type="GO" id="GO:0046872">
    <property type="term" value="F:metal ion binding"/>
    <property type="evidence" value="ECO:0007669"/>
    <property type="project" value="UniProtKB-KW"/>
</dbReference>
<keyword evidence="10" id="KW-0862">Zinc</keyword>
<dbReference type="InterPro" id="IPR011545">
    <property type="entry name" value="DEAD/DEAH_box_helicase_dom"/>
</dbReference>
<dbReference type="GO" id="GO:0003723">
    <property type="term" value="F:RNA binding"/>
    <property type="evidence" value="ECO:0007669"/>
    <property type="project" value="UniProtKB-KW"/>
</dbReference>
<dbReference type="GO" id="GO:0051607">
    <property type="term" value="P:defense response to virus"/>
    <property type="evidence" value="ECO:0007669"/>
    <property type="project" value="UniProtKB-KW"/>
</dbReference>
<dbReference type="InterPro" id="IPR041204">
    <property type="entry name" value="RIG-I-like_C"/>
</dbReference>
<keyword evidence="6" id="KW-0479">Metal-binding</keyword>
<dbReference type="InterPro" id="IPR051363">
    <property type="entry name" value="RLR_Helicase"/>
</dbReference>
<evidence type="ECO:0000256" key="13">
    <source>
        <dbReference type="ARBA" id="ARBA00022884"/>
    </source>
</evidence>
<evidence type="ECO:0000256" key="5">
    <source>
        <dbReference type="ARBA" id="ARBA00022588"/>
    </source>
</evidence>
<gene>
    <name evidence="19" type="ORF">GSLYS_00000762001</name>
</gene>
<evidence type="ECO:0000259" key="18">
    <source>
        <dbReference type="PROSITE" id="PS51789"/>
    </source>
</evidence>
<evidence type="ECO:0000256" key="9">
    <source>
        <dbReference type="ARBA" id="ARBA00022806"/>
    </source>
</evidence>
<comment type="similarity">
    <text evidence="2">Belongs to the helicase family. RLR subfamily.</text>
</comment>
<dbReference type="AlphaFoldDB" id="A0AAV2GZL0"/>
<dbReference type="InterPro" id="IPR027417">
    <property type="entry name" value="P-loop_NTPase"/>
</dbReference>
<evidence type="ECO:0000256" key="7">
    <source>
        <dbReference type="ARBA" id="ARBA00022741"/>
    </source>
</evidence>
<name>A0AAV2GZL0_LYMST</name>
<dbReference type="GO" id="GO:0005524">
    <property type="term" value="F:ATP binding"/>
    <property type="evidence" value="ECO:0007669"/>
    <property type="project" value="UniProtKB-KW"/>
</dbReference>
<dbReference type="Pfam" id="PF00270">
    <property type="entry name" value="DEAD"/>
    <property type="match status" value="1"/>
</dbReference>
<dbReference type="GO" id="GO:0045087">
    <property type="term" value="P:innate immune response"/>
    <property type="evidence" value="ECO:0007669"/>
    <property type="project" value="UniProtKB-KW"/>
</dbReference>
<evidence type="ECO:0000256" key="8">
    <source>
        <dbReference type="ARBA" id="ARBA00022801"/>
    </source>
</evidence>
<evidence type="ECO:0000256" key="2">
    <source>
        <dbReference type="ARBA" id="ARBA00006866"/>
    </source>
</evidence>
<dbReference type="Gene3D" id="3.40.50.300">
    <property type="entry name" value="P-loop containing nucleotide triphosphate hydrolases"/>
    <property type="match status" value="2"/>
</dbReference>
<keyword evidence="5" id="KW-0399">Innate immunity</keyword>
<dbReference type="InterPro" id="IPR014001">
    <property type="entry name" value="Helicase_ATP-bd"/>
</dbReference>
<keyword evidence="8" id="KW-0378">Hydrolase</keyword>
<keyword evidence="12" id="KW-0391">Immunity</keyword>
<dbReference type="GO" id="GO:0005737">
    <property type="term" value="C:cytoplasm"/>
    <property type="evidence" value="ECO:0007669"/>
    <property type="project" value="UniProtKB-SubCell"/>
</dbReference>
<dbReference type="InterPro" id="IPR021673">
    <property type="entry name" value="RLR_CTR"/>
</dbReference>
<keyword evidence="20" id="KW-1185">Reference proteome</keyword>
<sequence>MASERDESISELFATIILSEDECNMPIWEHILHHNVVDSSLVNVIDSQQEQQIVKPDDENQEEYFSDQDFPSKDVPRATVVSGIPSLELRNYQRELAEKALQGLNTVICAPTGSGKTRVATHIILEHLKSRQDKKKVAFLARTVPLTRQQYKTLRKYLPNEFKVTYITGQCEDSMSLKMLIKHHDVFVMTPMVLMNNLQRTGLRLEKFTLIVFDECHHTRKDEPYNLLMFEYQKLKHGGRDKPRSNLPQIVGLTASIGFEKSRGAQGSVLELLGNLDAPYLSTVKKEKSELQAIVPVPNEYFKELTAVQPDECFQMIITNMDKLEKAISKHAEGMKNNKLQQLMAFVPKNKRTQQYEQWAVKLKMAINNFTADSQLKENKLSIMVSTTISDFLTAYNFALQTYDLVESRDMLTYLTKFFEKYLQKEDMTEEERIFLTDFEALRLNILRGQDKRNPNLRILADTLKTYLVNRGSGSRCIIFVKTRALALALTSWLNRCDIPEIRDLKASMFTGVNASGDKGGMTPANQEQILHNFSSGQTKALVATSVAEEGLDIPECNLVIKYNHIGNEITSVQTRGRSRKLGGVSILLAMADVVKKEMLNHENAKIIDKATDEVATIEISVIKQHIENQQLEILRASEEAEVRAAVRRRQSQSVQFKMRCSRCRSLEIIGADLRTIYGSYRVALDRNLLDDKHIKCRPTDVKLLDGLEIFGDVICCGEGKPGMTCGQKLGKMIKYSSIPYFATSCDKFVFCSGDKTENFKQWKKASEVYFIDELTKEDIRRYIQMGNEEVKEFGDSDEGSDSE</sequence>
<evidence type="ECO:0000259" key="16">
    <source>
        <dbReference type="PROSITE" id="PS51192"/>
    </source>
</evidence>
<keyword evidence="11" id="KW-0067">ATP-binding</keyword>
<reference evidence="19 20" key="1">
    <citation type="submission" date="2024-04" db="EMBL/GenBank/DDBJ databases">
        <authorList>
            <consortium name="Genoscope - CEA"/>
            <person name="William W."/>
        </authorList>
    </citation>
    <scope>NUCLEOTIDE SEQUENCE [LARGE SCALE GENOMIC DNA]</scope>
</reference>
<proteinExistence type="inferred from homology"/>
<feature type="domain" description="Helicase ATP-binding" evidence="16">
    <location>
        <begin position="97"/>
        <end position="275"/>
    </location>
</feature>
<dbReference type="Pfam" id="PF18119">
    <property type="entry name" value="RIG-I_C"/>
    <property type="match status" value="1"/>
</dbReference>
<feature type="domain" description="RLR CTR" evidence="18">
    <location>
        <begin position="647"/>
        <end position="780"/>
    </location>
</feature>
<dbReference type="PANTHER" id="PTHR14074">
    <property type="entry name" value="HELICASE WITH DEATH DOMAIN-RELATED"/>
    <property type="match status" value="1"/>
</dbReference>
<dbReference type="Gene3D" id="2.170.150.30">
    <property type="entry name" value="RIG-I-like receptor, C-terminal regulatory domain"/>
    <property type="match status" value="1"/>
</dbReference>
<evidence type="ECO:0000256" key="1">
    <source>
        <dbReference type="ARBA" id="ARBA00004496"/>
    </source>
</evidence>
<evidence type="ECO:0000313" key="19">
    <source>
        <dbReference type="EMBL" id="CAL1526585.1"/>
    </source>
</evidence>
<comment type="subcellular location">
    <subcellularLocation>
        <location evidence="1">Cytoplasm</location>
    </subcellularLocation>
</comment>
<dbReference type="EMBL" id="CAXITT010000006">
    <property type="protein sequence ID" value="CAL1526585.1"/>
    <property type="molecule type" value="Genomic_DNA"/>
</dbReference>
<dbReference type="SMART" id="SM00487">
    <property type="entry name" value="DEXDc"/>
    <property type="match status" value="1"/>
</dbReference>